<sequence length="199" mass="21753">MWHELKLENRTSDLLPSRLSAVQTGHLLIECDVRGGKTAGFEVLRGSFETLVLEKINNKYEQNSLQPSAHGAKPQDDLNVYSASLGRKVTSQFPRLTRGGCQNVRSVFSAQCVKGCGKSLVHNTYFSFGGISVRDGLVWHCMAECGIYRFLLIATRGGIPACHLTILAHGEPGETTKGGEAENPACSTSVYCVYFAMHE</sequence>
<dbReference type="EMBL" id="RQTK01000319">
    <property type="protein sequence ID" value="RUS81819.1"/>
    <property type="molecule type" value="Genomic_DNA"/>
</dbReference>
<dbReference type="Proteomes" id="UP000271974">
    <property type="component" value="Unassembled WGS sequence"/>
</dbReference>
<comment type="caution">
    <text evidence="1">The sequence shown here is derived from an EMBL/GenBank/DDBJ whole genome shotgun (WGS) entry which is preliminary data.</text>
</comment>
<gene>
    <name evidence="1" type="ORF">EGW08_010411</name>
</gene>
<evidence type="ECO:0000313" key="2">
    <source>
        <dbReference type="Proteomes" id="UP000271974"/>
    </source>
</evidence>
<reference evidence="1 2" key="1">
    <citation type="submission" date="2019-01" db="EMBL/GenBank/DDBJ databases">
        <title>A draft genome assembly of the solar-powered sea slug Elysia chlorotica.</title>
        <authorList>
            <person name="Cai H."/>
            <person name="Li Q."/>
            <person name="Fang X."/>
            <person name="Li J."/>
            <person name="Curtis N.E."/>
            <person name="Altenburger A."/>
            <person name="Shibata T."/>
            <person name="Feng M."/>
            <person name="Maeda T."/>
            <person name="Schwartz J.A."/>
            <person name="Shigenobu S."/>
            <person name="Lundholm N."/>
            <person name="Nishiyama T."/>
            <person name="Yang H."/>
            <person name="Hasebe M."/>
            <person name="Li S."/>
            <person name="Pierce S.K."/>
            <person name="Wang J."/>
        </authorList>
    </citation>
    <scope>NUCLEOTIDE SEQUENCE [LARGE SCALE GENOMIC DNA]</scope>
    <source>
        <strain evidence="1">EC2010</strain>
        <tissue evidence="1">Whole organism of an adult</tissue>
    </source>
</reference>
<protein>
    <submittedName>
        <fullName evidence="1">Uncharacterized protein</fullName>
    </submittedName>
</protein>
<accession>A0A3S1C3C7</accession>
<organism evidence="1 2">
    <name type="scientific">Elysia chlorotica</name>
    <name type="common">Eastern emerald elysia</name>
    <name type="synonym">Sea slug</name>
    <dbReference type="NCBI Taxonomy" id="188477"/>
    <lineage>
        <taxon>Eukaryota</taxon>
        <taxon>Metazoa</taxon>
        <taxon>Spiralia</taxon>
        <taxon>Lophotrochozoa</taxon>
        <taxon>Mollusca</taxon>
        <taxon>Gastropoda</taxon>
        <taxon>Heterobranchia</taxon>
        <taxon>Euthyneura</taxon>
        <taxon>Panpulmonata</taxon>
        <taxon>Sacoglossa</taxon>
        <taxon>Placobranchoidea</taxon>
        <taxon>Plakobranchidae</taxon>
        <taxon>Elysia</taxon>
    </lineage>
</organism>
<evidence type="ECO:0000313" key="1">
    <source>
        <dbReference type="EMBL" id="RUS81819.1"/>
    </source>
</evidence>
<keyword evidence="2" id="KW-1185">Reference proteome</keyword>
<dbReference type="AlphaFoldDB" id="A0A3S1C3C7"/>
<proteinExistence type="predicted"/>
<name>A0A3S1C3C7_ELYCH</name>